<proteinExistence type="predicted"/>
<evidence type="ECO:0000313" key="1">
    <source>
        <dbReference type="EMBL" id="GKH70687.1"/>
    </source>
</evidence>
<dbReference type="EMBL" id="QSII01000039">
    <property type="protein sequence ID" value="RHC79258.1"/>
    <property type="molecule type" value="Genomic_DNA"/>
</dbReference>
<dbReference type="Proteomes" id="UP001055114">
    <property type="component" value="Unassembled WGS sequence"/>
</dbReference>
<sequence>MQEIRSFCDEAYSLIRAHGEKHFNIFSQEVVPASKFFPQNPQTQKAEIAKPFEGDIVLANKIGERCYHLRNECLRNIGDKILFYPQARIKYAKRILEEMYDMQLNHPIHDYRKFFDLIIPEVFVPIIWLFIENNVNIYQVLISCRKTHQDYFCYWLDKYISKETDEQEQPSLESLKKLFASRYQQFVPLFIKRLEQEHIIKDGIYCHKKKNYLARLVTYMQDKDFICSKKGLPTWRHFYEYFGVKVVGSMNGDIENEEKMTTTESNLCKSLTKELSDEEEKEFALICSVFLPKL</sequence>
<dbReference type="RefSeq" id="WP_122205066.1">
    <property type="nucleotide sequence ID" value="NZ_BQNZ01000001.1"/>
</dbReference>
<reference evidence="1" key="2">
    <citation type="submission" date="2022-01" db="EMBL/GenBank/DDBJ databases">
        <title>Novel bile acid biosynthetic pathways are enriched in the microbiome of centenarians.</title>
        <authorList>
            <person name="Sato Y."/>
            <person name="Atarashi K."/>
            <person name="Plichta R.D."/>
            <person name="Arai Y."/>
            <person name="Sasajima S."/>
            <person name="Kearney M.S."/>
            <person name="Suda W."/>
            <person name="Takeshita K."/>
            <person name="Sasaki T."/>
            <person name="Okamoto S."/>
            <person name="Skelly N.A."/>
            <person name="Okamura Y."/>
            <person name="Vlamakis H."/>
            <person name="Li Y."/>
            <person name="Tanoue T."/>
            <person name="Takei H."/>
            <person name="Nittono H."/>
            <person name="Narushima S."/>
            <person name="Irie J."/>
            <person name="Itoh H."/>
            <person name="Moriya K."/>
            <person name="Sugiura Y."/>
            <person name="Suematsu M."/>
            <person name="Moritoki N."/>
            <person name="Shibata S."/>
            <person name="Littman R.D."/>
            <person name="Fischbach A.M."/>
            <person name="Uwamino Y."/>
            <person name="Inoue T."/>
            <person name="Honda A."/>
            <person name="Hattori M."/>
            <person name="Murai T."/>
            <person name="Xavier J.R."/>
            <person name="Hirose N."/>
            <person name="Honda K."/>
        </authorList>
    </citation>
    <scope>NUCLEOTIDE SEQUENCE</scope>
    <source>
        <strain evidence="1">CE91-St3</strain>
    </source>
</reference>
<evidence type="ECO:0000313" key="2">
    <source>
        <dbReference type="EMBL" id="RHC79258.1"/>
    </source>
</evidence>
<dbReference type="EMBL" id="BQNZ01000001">
    <property type="protein sequence ID" value="GKH70687.1"/>
    <property type="molecule type" value="Genomic_DNA"/>
</dbReference>
<accession>A0A3R6B288</accession>
<dbReference type="Proteomes" id="UP000286260">
    <property type="component" value="Unassembled WGS sequence"/>
</dbReference>
<gene>
    <name evidence="1" type="ORF">CE91St3_05500</name>
    <name evidence="2" type="ORF">DW828_18855</name>
</gene>
<evidence type="ECO:0000313" key="3">
    <source>
        <dbReference type="Proteomes" id="UP000286260"/>
    </source>
</evidence>
<protein>
    <submittedName>
        <fullName evidence="2">Uncharacterized protein</fullName>
    </submittedName>
</protein>
<name>A0A3R6B288_9BACT</name>
<reference evidence="2 3" key="1">
    <citation type="submission" date="2018-08" db="EMBL/GenBank/DDBJ databases">
        <title>A genome reference for cultivated species of the human gut microbiota.</title>
        <authorList>
            <person name="Zou Y."/>
            <person name="Xue W."/>
            <person name="Luo G."/>
        </authorList>
    </citation>
    <scope>NUCLEOTIDE SEQUENCE [LARGE SCALE GENOMIC DNA]</scope>
    <source>
        <strain evidence="2 3">AM34-17</strain>
    </source>
</reference>
<comment type="caution">
    <text evidence="2">The sequence shown here is derived from an EMBL/GenBank/DDBJ whole genome shotgun (WGS) entry which is preliminary data.</text>
</comment>
<dbReference type="AlphaFoldDB" id="A0A3R6B288"/>
<organism evidence="2 3">
    <name type="scientific">Parabacteroides merdae</name>
    <dbReference type="NCBI Taxonomy" id="46503"/>
    <lineage>
        <taxon>Bacteria</taxon>
        <taxon>Pseudomonadati</taxon>
        <taxon>Bacteroidota</taxon>
        <taxon>Bacteroidia</taxon>
        <taxon>Bacteroidales</taxon>
        <taxon>Tannerellaceae</taxon>
        <taxon>Parabacteroides</taxon>
    </lineage>
</organism>